<accession>A0AAJ6B9M3</accession>
<evidence type="ECO:0000313" key="1">
    <source>
        <dbReference type="EMBL" id="WEK21616.1"/>
    </source>
</evidence>
<name>A0AAJ6B9M3_9SPHI</name>
<dbReference type="EMBL" id="CP119313">
    <property type="protein sequence ID" value="WEK21616.1"/>
    <property type="molecule type" value="Genomic_DNA"/>
</dbReference>
<dbReference type="Proteomes" id="UP001214530">
    <property type="component" value="Chromosome"/>
</dbReference>
<proteinExistence type="predicted"/>
<reference evidence="1" key="1">
    <citation type="submission" date="2023-03" db="EMBL/GenBank/DDBJ databases">
        <title>Andean soil-derived lignocellulolytic bacterial consortium as a source of novel taxa and putative plastic-active enzymes.</title>
        <authorList>
            <person name="Diaz-Garcia L."/>
            <person name="Chuvochina M."/>
            <person name="Feuerriegel G."/>
            <person name="Bunk B."/>
            <person name="Sproer C."/>
            <person name="Streit W.R."/>
            <person name="Rodriguez L.M."/>
            <person name="Overmann J."/>
            <person name="Jimenez D.J."/>
        </authorList>
    </citation>
    <scope>NUCLEOTIDE SEQUENCE</scope>
    <source>
        <strain evidence="1">MAG 3858</strain>
    </source>
</reference>
<dbReference type="AlphaFoldDB" id="A0AAJ6B9M3"/>
<protein>
    <submittedName>
        <fullName evidence="1">Uncharacterized protein</fullName>
    </submittedName>
</protein>
<gene>
    <name evidence="1" type="ORF">P0Y49_10755</name>
</gene>
<evidence type="ECO:0000313" key="2">
    <source>
        <dbReference type="Proteomes" id="UP001214530"/>
    </source>
</evidence>
<organism evidence="1 2">
    <name type="scientific">Candidatus Pedobacter colombiensis</name>
    <dbReference type="NCBI Taxonomy" id="3121371"/>
    <lineage>
        <taxon>Bacteria</taxon>
        <taxon>Pseudomonadati</taxon>
        <taxon>Bacteroidota</taxon>
        <taxon>Sphingobacteriia</taxon>
        <taxon>Sphingobacteriales</taxon>
        <taxon>Sphingobacteriaceae</taxon>
        <taxon>Pedobacter</taxon>
    </lineage>
</organism>
<sequence length="156" mass="17937">MTHISFAQNSNRQAVIDNIRKEYMDNSKTDLLKDSIALYTFAIQIAVKKVKDSSIVTSIVVNDSIANTILPDHNFLRKINYAVFMSKVKRATIVIPFGFIVAHYHAKTWPERKITIDDLGSKIYKLFNYDLQKDTPTESFIYLSPFVTYADKSVYD</sequence>